<evidence type="ECO:0000256" key="1">
    <source>
        <dbReference type="ARBA" id="ARBA00023015"/>
    </source>
</evidence>
<evidence type="ECO:0000313" key="6">
    <source>
        <dbReference type="Proteomes" id="UP000078148"/>
    </source>
</evidence>
<name>A0A172ZJX8_9BACL</name>
<evidence type="ECO:0000256" key="3">
    <source>
        <dbReference type="ARBA" id="ARBA00023163"/>
    </source>
</evidence>
<evidence type="ECO:0000313" key="5">
    <source>
        <dbReference type="EMBL" id="ANF97951.1"/>
    </source>
</evidence>
<evidence type="ECO:0000256" key="2">
    <source>
        <dbReference type="ARBA" id="ARBA00023125"/>
    </source>
</evidence>
<feature type="domain" description="HTH marR-type" evidence="4">
    <location>
        <begin position="15"/>
        <end position="144"/>
    </location>
</feature>
<dbReference type="Pfam" id="PF12802">
    <property type="entry name" value="MarR_2"/>
    <property type="match status" value="1"/>
</dbReference>
<dbReference type="STRING" id="1616788.AR543_19290"/>
<dbReference type="SUPFAM" id="SSF46785">
    <property type="entry name" value="Winged helix' DNA-binding domain"/>
    <property type="match status" value="1"/>
</dbReference>
<protein>
    <recommendedName>
        <fullName evidence="4">HTH marR-type domain-containing protein</fullName>
    </recommendedName>
</protein>
<dbReference type="GO" id="GO:0006950">
    <property type="term" value="P:response to stress"/>
    <property type="evidence" value="ECO:0007669"/>
    <property type="project" value="TreeGrafter"/>
</dbReference>
<dbReference type="EMBL" id="CP013023">
    <property type="protein sequence ID" value="ANF97951.1"/>
    <property type="molecule type" value="Genomic_DNA"/>
</dbReference>
<dbReference type="PROSITE" id="PS50995">
    <property type="entry name" value="HTH_MARR_2"/>
    <property type="match status" value="1"/>
</dbReference>
<dbReference type="RefSeq" id="WP_060536041.1">
    <property type="nucleotide sequence ID" value="NZ_CP013023.1"/>
</dbReference>
<keyword evidence="6" id="KW-1185">Reference proteome</keyword>
<dbReference type="KEGG" id="pbv:AR543_19290"/>
<keyword evidence="2" id="KW-0238">DNA-binding</keyword>
<dbReference type="PANTHER" id="PTHR33164">
    <property type="entry name" value="TRANSCRIPTIONAL REGULATOR, MARR FAMILY"/>
    <property type="match status" value="1"/>
</dbReference>
<proteinExistence type="predicted"/>
<evidence type="ECO:0000259" key="4">
    <source>
        <dbReference type="PROSITE" id="PS50995"/>
    </source>
</evidence>
<reference evidence="6" key="1">
    <citation type="submission" date="2015-10" db="EMBL/GenBank/DDBJ databases">
        <title>Genome of Paenibacillus bovis sp. nov.</title>
        <authorList>
            <person name="Wu Z."/>
            <person name="Gao C."/>
            <person name="Liu Z."/>
            <person name="Zheng H."/>
        </authorList>
    </citation>
    <scope>NUCLEOTIDE SEQUENCE [LARGE SCALE GENOMIC DNA]</scope>
    <source>
        <strain evidence="6">BD3526</strain>
    </source>
</reference>
<dbReference type="SMART" id="SM00347">
    <property type="entry name" value="HTH_MARR"/>
    <property type="match status" value="1"/>
</dbReference>
<dbReference type="GO" id="GO:0003677">
    <property type="term" value="F:DNA binding"/>
    <property type="evidence" value="ECO:0007669"/>
    <property type="project" value="UniProtKB-KW"/>
</dbReference>
<dbReference type="Proteomes" id="UP000078148">
    <property type="component" value="Chromosome"/>
</dbReference>
<dbReference type="PRINTS" id="PR00598">
    <property type="entry name" value="HTHMARR"/>
</dbReference>
<keyword evidence="1" id="KW-0805">Transcription regulation</keyword>
<keyword evidence="3" id="KW-0804">Transcription</keyword>
<dbReference type="InterPro" id="IPR036390">
    <property type="entry name" value="WH_DNA-bd_sf"/>
</dbReference>
<dbReference type="Gene3D" id="1.10.10.10">
    <property type="entry name" value="Winged helix-like DNA-binding domain superfamily/Winged helix DNA-binding domain"/>
    <property type="match status" value="1"/>
</dbReference>
<dbReference type="AlphaFoldDB" id="A0A172ZJX8"/>
<dbReference type="InterPro" id="IPR039422">
    <property type="entry name" value="MarR/SlyA-like"/>
</dbReference>
<organism evidence="5 6">
    <name type="scientific">Paenibacillus bovis</name>
    <dbReference type="NCBI Taxonomy" id="1616788"/>
    <lineage>
        <taxon>Bacteria</taxon>
        <taxon>Bacillati</taxon>
        <taxon>Bacillota</taxon>
        <taxon>Bacilli</taxon>
        <taxon>Bacillales</taxon>
        <taxon>Paenibacillaceae</taxon>
        <taxon>Paenibacillus</taxon>
    </lineage>
</organism>
<accession>A0A172ZJX8</accession>
<dbReference type="GO" id="GO:0003700">
    <property type="term" value="F:DNA-binding transcription factor activity"/>
    <property type="evidence" value="ECO:0007669"/>
    <property type="project" value="InterPro"/>
</dbReference>
<gene>
    <name evidence="5" type="ORF">AR543_19290</name>
</gene>
<dbReference type="InterPro" id="IPR036388">
    <property type="entry name" value="WH-like_DNA-bd_sf"/>
</dbReference>
<dbReference type="InterPro" id="IPR000835">
    <property type="entry name" value="HTH_MarR-typ"/>
</dbReference>
<sequence>MDSRTVPSSEMMDSPAHIVKVLYIMIRREIETVLRPLGLTPQQGQALYALSQSPGLTNRELEQQLMIEKSSVTSLMNGMEKKGWVIRRSHPEDARMRQNELTASGQQIHQAAHAAVEEVKLRSRSALTAEELQQLTGLLSKLHQVYHPS</sequence>
<reference evidence="5 6" key="2">
    <citation type="journal article" date="2016" name="Int. J. Syst. Evol. Microbiol.">
        <title>Paenibacillus bovis sp. nov., isolated from raw yak (Bos grunniens) milk.</title>
        <authorList>
            <person name="Gao C."/>
            <person name="Han J."/>
            <person name="Liu Z."/>
            <person name="Xu X."/>
            <person name="Hang F."/>
            <person name="Wu Z."/>
        </authorList>
    </citation>
    <scope>NUCLEOTIDE SEQUENCE [LARGE SCALE GENOMIC DNA]</scope>
    <source>
        <strain evidence="5 6">BD3526</strain>
    </source>
</reference>
<dbReference type="PANTHER" id="PTHR33164:SF64">
    <property type="entry name" value="TRANSCRIPTIONAL REGULATOR SLYA"/>
    <property type="match status" value="1"/>
</dbReference>
<dbReference type="OrthoDB" id="2612963at2"/>